<protein>
    <submittedName>
        <fullName evidence="1">Uncharacterized protein</fullName>
    </submittedName>
</protein>
<gene>
    <name evidence="1" type="ORF">NDU88_001471</name>
</gene>
<evidence type="ECO:0000313" key="2">
    <source>
        <dbReference type="Proteomes" id="UP001066276"/>
    </source>
</evidence>
<dbReference type="Proteomes" id="UP001066276">
    <property type="component" value="Chromosome 9"/>
</dbReference>
<comment type="caution">
    <text evidence="1">The sequence shown here is derived from an EMBL/GenBank/DDBJ whole genome shotgun (WGS) entry which is preliminary data.</text>
</comment>
<reference evidence="1" key="1">
    <citation type="journal article" date="2022" name="bioRxiv">
        <title>Sequencing and chromosome-scale assembly of the giantPleurodeles waltlgenome.</title>
        <authorList>
            <person name="Brown T."/>
            <person name="Elewa A."/>
            <person name="Iarovenko S."/>
            <person name="Subramanian E."/>
            <person name="Araus A.J."/>
            <person name="Petzold A."/>
            <person name="Susuki M."/>
            <person name="Suzuki K.-i.T."/>
            <person name="Hayashi T."/>
            <person name="Toyoda A."/>
            <person name="Oliveira C."/>
            <person name="Osipova E."/>
            <person name="Leigh N.D."/>
            <person name="Simon A."/>
            <person name="Yun M.H."/>
        </authorList>
    </citation>
    <scope>NUCLEOTIDE SEQUENCE</scope>
    <source>
        <strain evidence="1">20211129_DDA</strain>
        <tissue evidence="1">Liver</tissue>
    </source>
</reference>
<keyword evidence="2" id="KW-1185">Reference proteome</keyword>
<accession>A0AAV7MJT8</accession>
<name>A0AAV7MJT8_PLEWA</name>
<evidence type="ECO:0000313" key="1">
    <source>
        <dbReference type="EMBL" id="KAJ1104056.1"/>
    </source>
</evidence>
<dbReference type="EMBL" id="JANPWB010000013">
    <property type="protein sequence ID" value="KAJ1104056.1"/>
    <property type="molecule type" value="Genomic_DNA"/>
</dbReference>
<organism evidence="1 2">
    <name type="scientific">Pleurodeles waltl</name>
    <name type="common">Iberian ribbed newt</name>
    <dbReference type="NCBI Taxonomy" id="8319"/>
    <lineage>
        <taxon>Eukaryota</taxon>
        <taxon>Metazoa</taxon>
        <taxon>Chordata</taxon>
        <taxon>Craniata</taxon>
        <taxon>Vertebrata</taxon>
        <taxon>Euteleostomi</taxon>
        <taxon>Amphibia</taxon>
        <taxon>Batrachia</taxon>
        <taxon>Caudata</taxon>
        <taxon>Salamandroidea</taxon>
        <taxon>Salamandridae</taxon>
        <taxon>Pleurodelinae</taxon>
        <taxon>Pleurodeles</taxon>
    </lineage>
</organism>
<proteinExistence type="predicted"/>
<dbReference type="AlphaFoldDB" id="A0AAV7MJT8"/>
<sequence length="67" mass="7358">MSAFAPWIQLRAAPATTRPLQDSQDTFVDRRVAPRGMEAGVRGRLRVRGGFAEQVSFLLGCTGDPLR</sequence>